<evidence type="ECO:0008006" key="6">
    <source>
        <dbReference type="Google" id="ProtNLM"/>
    </source>
</evidence>
<keyword evidence="2" id="KW-0328">Glycosyltransferase</keyword>
<proteinExistence type="inferred from homology"/>
<dbReference type="InterPro" id="IPR002654">
    <property type="entry name" value="Glyco_trans_25"/>
</dbReference>
<name>A0AAD6CHM2_9EURO</name>
<organism evidence="4 5">
    <name type="scientific">Penicillium daleae</name>
    <dbReference type="NCBI Taxonomy" id="63821"/>
    <lineage>
        <taxon>Eukaryota</taxon>
        <taxon>Fungi</taxon>
        <taxon>Dikarya</taxon>
        <taxon>Ascomycota</taxon>
        <taxon>Pezizomycotina</taxon>
        <taxon>Eurotiomycetes</taxon>
        <taxon>Eurotiomycetidae</taxon>
        <taxon>Eurotiales</taxon>
        <taxon>Aspergillaceae</taxon>
        <taxon>Penicillium</taxon>
    </lineage>
</organism>
<reference evidence="4" key="2">
    <citation type="journal article" date="2023" name="IMA Fungus">
        <title>Comparative genomic study of the Penicillium genus elucidates a diverse pangenome and 15 lateral gene transfer events.</title>
        <authorList>
            <person name="Petersen C."/>
            <person name="Sorensen T."/>
            <person name="Nielsen M.R."/>
            <person name="Sondergaard T.E."/>
            <person name="Sorensen J.L."/>
            <person name="Fitzpatrick D.A."/>
            <person name="Frisvad J.C."/>
            <person name="Nielsen K.L."/>
        </authorList>
    </citation>
    <scope>NUCLEOTIDE SEQUENCE</scope>
    <source>
        <strain evidence="4">IBT 16125</strain>
    </source>
</reference>
<dbReference type="RefSeq" id="XP_056772027.1">
    <property type="nucleotide sequence ID" value="XM_056904260.1"/>
</dbReference>
<accession>A0AAD6CHM2</accession>
<dbReference type="GO" id="GO:0016740">
    <property type="term" value="F:transferase activity"/>
    <property type="evidence" value="ECO:0007669"/>
    <property type="project" value="UniProtKB-KW"/>
</dbReference>
<dbReference type="CDD" id="cd06532">
    <property type="entry name" value="Glyco_transf_25"/>
    <property type="match status" value="1"/>
</dbReference>
<gene>
    <name evidence="4" type="ORF">N7458_000866</name>
</gene>
<dbReference type="AlphaFoldDB" id="A0AAD6CHM2"/>
<reference evidence="4" key="1">
    <citation type="submission" date="2022-12" db="EMBL/GenBank/DDBJ databases">
        <authorList>
            <person name="Petersen C."/>
        </authorList>
    </citation>
    <scope>NUCLEOTIDE SEQUENCE</scope>
    <source>
        <strain evidence="4">IBT 16125</strain>
    </source>
</reference>
<evidence type="ECO:0000256" key="1">
    <source>
        <dbReference type="ARBA" id="ARBA00006721"/>
    </source>
</evidence>
<dbReference type="GeneID" id="81594503"/>
<evidence type="ECO:0000313" key="4">
    <source>
        <dbReference type="EMBL" id="KAJ5465180.1"/>
    </source>
</evidence>
<protein>
    <recommendedName>
        <fullName evidence="6">Glycosyltransferase family 25 protein</fullName>
    </recommendedName>
</protein>
<evidence type="ECO:0000313" key="5">
    <source>
        <dbReference type="Proteomes" id="UP001213681"/>
    </source>
</evidence>
<evidence type="ECO:0000256" key="2">
    <source>
        <dbReference type="ARBA" id="ARBA00022676"/>
    </source>
</evidence>
<keyword evidence="3" id="KW-0808">Transferase</keyword>
<dbReference type="PANTHER" id="PTHR10730">
    <property type="entry name" value="PROCOLLAGEN-LYSINE,2-OXOGLUTARATE 5-DIOXYGENASE/GLYCOSYLTRANSFERASE 25 FAMILY MEMBER"/>
    <property type="match status" value="1"/>
</dbReference>
<comment type="similarity">
    <text evidence="1">Belongs to the glycosyltransferase 25 family.</text>
</comment>
<dbReference type="Proteomes" id="UP001213681">
    <property type="component" value="Unassembled WGS sequence"/>
</dbReference>
<dbReference type="PANTHER" id="PTHR10730:SF53">
    <property type="entry name" value="GLYCOSYLTRANSFERASE 25 FAMILY MEMBER"/>
    <property type="match status" value="1"/>
</dbReference>
<sequence length="379" mass="42878">MLVVKAWKILLILVAVLLAWSLLVTSFRYSDPARWPKSVSHFSNELRDKALAHIENETLGFEHVFAIGMKERPDKRDFLTLAAIETGFEVDWLDGVRPSELRQKAMPNGYDISSTVPTIIACWRAHMNAMFEVVQRGYSSALIFEDDADWDVNIRSQLREFARGLHALQGNGHASTQHPYGVDWDLLWIGGCGSAPFPNETQFYAVRDDPTCPNVEHRGMLGGVPDSWKVHFPEDSTRFSFKAEAGCCLYGYAVSNRGARKILAELELDHIEVPVDNALSDLCGGRSGRQQIDCYALFPQIIGTYRRAGPSSRDSDIASYDENLIHEEESWNMVYSVRRNIQRLVAGEVTVYSQWNDQPWTAKEVNPRQFTHPKGQLVT</sequence>
<dbReference type="EMBL" id="JAPVEA010000001">
    <property type="protein sequence ID" value="KAJ5465180.1"/>
    <property type="molecule type" value="Genomic_DNA"/>
</dbReference>
<keyword evidence="5" id="KW-1185">Reference proteome</keyword>
<dbReference type="InterPro" id="IPR050757">
    <property type="entry name" value="Collagen_mod_GT25"/>
</dbReference>
<evidence type="ECO:0000256" key="3">
    <source>
        <dbReference type="ARBA" id="ARBA00022679"/>
    </source>
</evidence>
<comment type="caution">
    <text evidence="4">The sequence shown here is derived from an EMBL/GenBank/DDBJ whole genome shotgun (WGS) entry which is preliminary data.</text>
</comment>